<dbReference type="PANTHER" id="PTHR42711:SF5">
    <property type="entry name" value="ABC TRANSPORTER ATP-BINDING PROTEIN NATA"/>
    <property type="match status" value="1"/>
</dbReference>
<proteinExistence type="inferred from homology"/>
<dbReference type="InterPro" id="IPR050763">
    <property type="entry name" value="ABC_transporter_ATP-binding"/>
</dbReference>
<dbReference type="GO" id="GO:0016887">
    <property type="term" value="F:ATP hydrolysis activity"/>
    <property type="evidence" value="ECO:0007669"/>
    <property type="project" value="InterPro"/>
</dbReference>
<evidence type="ECO:0000259" key="5">
    <source>
        <dbReference type="PROSITE" id="PS50893"/>
    </source>
</evidence>
<evidence type="ECO:0000256" key="2">
    <source>
        <dbReference type="ARBA" id="ARBA00022448"/>
    </source>
</evidence>
<dbReference type="Gene3D" id="3.40.50.300">
    <property type="entry name" value="P-loop containing nucleotide triphosphate hydrolases"/>
    <property type="match status" value="1"/>
</dbReference>
<keyword evidence="2" id="KW-0813">Transport</keyword>
<dbReference type="EMBL" id="UINC01106678">
    <property type="protein sequence ID" value="SVC71499.1"/>
    <property type="molecule type" value="Genomic_DNA"/>
</dbReference>
<dbReference type="InterPro" id="IPR003593">
    <property type="entry name" value="AAA+_ATPase"/>
</dbReference>
<dbReference type="SUPFAM" id="SSF52540">
    <property type="entry name" value="P-loop containing nucleoside triphosphate hydrolases"/>
    <property type="match status" value="1"/>
</dbReference>
<feature type="non-terminal residue" evidence="6">
    <location>
        <position position="233"/>
    </location>
</feature>
<organism evidence="6">
    <name type="scientific">marine metagenome</name>
    <dbReference type="NCBI Taxonomy" id="408172"/>
    <lineage>
        <taxon>unclassified sequences</taxon>
        <taxon>metagenomes</taxon>
        <taxon>ecological metagenomes</taxon>
    </lineage>
</organism>
<evidence type="ECO:0000313" key="6">
    <source>
        <dbReference type="EMBL" id="SVC71499.1"/>
    </source>
</evidence>
<reference evidence="6" key="1">
    <citation type="submission" date="2018-05" db="EMBL/GenBank/DDBJ databases">
        <authorList>
            <person name="Lanie J.A."/>
            <person name="Ng W.-L."/>
            <person name="Kazmierczak K.M."/>
            <person name="Andrzejewski T.M."/>
            <person name="Davidsen T.M."/>
            <person name="Wayne K.J."/>
            <person name="Tettelin H."/>
            <person name="Glass J.I."/>
            <person name="Rusch D."/>
            <person name="Podicherti R."/>
            <person name="Tsui H.-C.T."/>
            <person name="Winkler M.E."/>
        </authorList>
    </citation>
    <scope>NUCLEOTIDE SEQUENCE</scope>
</reference>
<dbReference type="InterPro" id="IPR003439">
    <property type="entry name" value="ABC_transporter-like_ATP-bd"/>
</dbReference>
<keyword evidence="3" id="KW-0547">Nucleotide-binding</keyword>
<gene>
    <name evidence="6" type="ORF">METZ01_LOCUS324353</name>
</gene>
<feature type="domain" description="ABC transporter" evidence="5">
    <location>
        <begin position="18"/>
        <end position="233"/>
    </location>
</feature>
<keyword evidence="4" id="KW-0067">ATP-binding</keyword>
<dbReference type="InterPro" id="IPR027417">
    <property type="entry name" value="P-loop_NTPase"/>
</dbReference>
<name>A0A382PDM7_9ZZZZ</name>
<dbReference type="InterPro" id="IPR017871">
    <property type="entry name" value="ABC_transporter-like_CS"/>
</dbReference>
<protein>
    <recommendedName>
        <fullName evidence="5">ABC transporter domain-containing protein</fullName>
    </recommendedName>
</protein>
<dbReference type="SMART" id="SM00382">
    <property type="entry name" value="AAA"/>
    <property type="match status" value="1"/>
</dbReference>
<dbReference type="PROSITE" id="PS00211">
    <property type="entry name" value="ABC_TRANSPORTER_1"/>
    <property type="match status" value="1"/>
</dbReference>
<evidence type="ECO:0000256" key="4">
    <source>
        <dbReference type="ARBA" id="ARBA00022840"/>
    </source>
</evidence>
<dbReference type="Pfam" id="PF00005">
    <property type="entry name" value="ABC_tran"/>
    <property type="match status" value="1"/>
</dbReference>
<dbReference type="PANTHER" id="PTHR42711">
    <property type="entry name" value="ABC TRANSPORTER ATP-BINDING PROTEIN"/>
    <property type="match status" value="1"/>
</dbReference>
<accession>A0A382PDM7</accession>
<comment type="similarity">
    <text evidence="1">Belongs to the ABC transporter superfamily.</text>
</comment>
<dbReference type="GO" id="GO:0005524">
    <property type="term" value="F:ATP binding"/>
    <property type="evidence" value="ECO:0007669"/>
    <property type="project" value="UniProtKB-KW"/>
</dbReference>
<evidence type="ECO:0000256" key="3">
    <source>
        <dbReference type="ARBA" id="ARBA00022741"/>
    </source>
</evidence>
<sequence>MITGSLYKFGAQWFQKMIEVQHLTKEFTLNRKQRKESGNYHHRKVTAVNNVSFKCVPGKIFGLIGPNGAGKTTILRMIATMLRPTSGTIYVQNEDSTKHPEKIRENLGFLSNNTGLYDRLTAEEMIRYYADLYGISPSRYFKRRKELYSLLNMNDFAHRRIANLSSGMKQKVSIARTIIHDPSVVVFDEPTTGLDVLSSRAIVKLILRCREEGKTVIFSSHRMAEVENLCDDI</sequence>
<dbReference type="PROSITE" id="PS50893">
    <property type="entry name" value="ABC_TRANSPORTER_2"/>
    <property type="match status" value="1"/>
</dbReference>
<dbReference type="AlphaFoldDB" id="A0A382PDM7"/>
<evidence type="ECO:0000256" key="1">
    <source>
        <dbReference type="ARBA" id="ARBA00005417"/>
    </source>
</evidence>